<proteinExistence type="predicted"/>
<gene>
    <name evidence="1" type="ORF">T12_10867</name>
</gene>
<reference evidence="1 2" key="1">
    <citation type="submission" date="2015-01" db="EMBL/GenBank/DDBJ databases">
        <title>Evolution of Trichinella species and genotypes.</title>
        <authorList>
            <person name="Korhonen P.K."/>
            <person name="Edoardo P."/>
            <person name="Giuseppe L.R."/>
            <person name="Gasser R.B."/>
        </authorList>
    </citation>
    <scope>NUCLEOTIDE SEQUENCE [LARGE SCALE GENOMIC DNA]</scope>
    <source>
        <strain evidence="1">ISS2496</strain>
    </source>
</reference>
<dbReference type="AlphaFoldDB" id="A0A0V1AGN0"/>
<sequence>MPEEDCSIIPFQPFHPTMLLPFGVCGRTNHHRQSINADIINNW</sequence>
<accession>A0A0V1AGN0</accession>
<name>A0A0V1AGN0_9BILA</name>
<protein>
    <submittedName>
        <fullName evidence="1">Uncharacterized protein</fullName>
    </submittedName>
</protein>
<keyword evidence="2" id="KW-1185">Reference proteome</keyword>
<evidence type="ECO:0000313" key="2">
    <source>
        <dbReference type="Proteomes" id="UP000054783"/>
    </source>
</evidence>
<evidence type="ECO:0000313" key="1">
    <source>
        <dbReference type="EMBL" id="KRY23609.1"/>
    </source>
</evidence>
<dbReference type="Proteomes" id="UP000054783">
    <property type="component" value="Unassembled WGS sequence"/>
</dbReference>
<dbReference type="EMBL" id="JYDQ01000002">
    <property type="protein sequence ID" value="KRY23609.1"/>
    <property type="molecule type" value="Genomic_DNA"/>
</dbReference>
<organism evidence="1 2">
    <name type="scientific">Trichinella patagoniensis</name>
    <dbReference type="NCBI Taxonomy" id="990121"/>
    <lineage>
        <taxon>Eukaryota</taxon>
        <taxon>Metazoa</taxon>
        <taxon>Ecdysozoa</taxon>
        <taxon>Nematoda</taxon>
        <taxon>Enoplea</taxon>
        <taxon>Dorylaimia</taxon>
        <taxon>Trichinellida</taxon>
        <taxon>Trichinellidae</taxon>
        <taxon>Trichinella</taxon>
    </lineage>
</organism>
<comment type="caution">
    <text evidence="1">The sequence shown here is derived from an EMBL/GenBank/DDBJ whole genome shotgun (WGS) entry which is preliminary data.</text>
</comment>